<evidence type="ECO:0000313" key="1">
    <source>
        <dbReference type="EMBL" id="TNN86854.1"/>
    </source>
</evidence>
<protein>
    <submittedName>
        <fullName evidence="1">Uncharacterized protein</fullName>
    </submittedName>
</protein>
<organism evidence="1 2">
    <name type="scientific">Liparis tanakae</name>
    <name type="common">Tanaka's snailfish</name>
    <dbReference type="NCBI Taxonomy" id="230148"/>
    <lineage>
        <taxon>Eukaryota</taxon>
        <taxon>Metazoa</taxon>
        <taxon>Chordata</taxon>
        <taxon>Craniata</taxon>
        <taxon>Vertebrata</taxon>
        <taxon>Euteleostomi</taxon>
        <taxon>Actinopterygii</taxon>
        <taxon>Neopterygii</taxon>
        <taxon>Teleostei</taxon>
        <taxon>Neoteleostei</taxon>
        <taxon>Acanthomorphata</taxon>
        <taxon>Eupercaria</taxon>
        <taxon>Perciformes</taxon>
        <taxon>Cottioidei</taxon>
        <taxon>Cottales</taxon>
        <taxon>Liparidae</taxon>
        <taxon>Liparis</taxon>
    </lineage>
</organism>
<proteinExistence type="predicted"/>
<dbReference type="AlphaFoldDB" id="A0A4Z2JAL9"/>
<dbReference type="EMBL" id="SRLO01000013">
    <property type="protein sequence ID" value="TNN86854.1"/>
    <property type="molecule type" value="Genomic_DNA"/>
</dbReference>
<dbReference type="Proteomes" id="UP000314294">
    <property type="component" value="Unassembled WGS sequence"/>
</dbReference>
<sequence length="105" mass="11469">MIPVQSRASLPLCSGVTVKTDSEGIAVLESLSPLFKLIWLKHFGSLNHWTWACGSSSCSSTSFLKPGQSLDTESRCLMIVETISPFSPEFSTGCWTDMTTDYALD</sequence>
<evidence type="ECO:0000313" key="2">
    <source>
        <dbReference type="Proteomes" id="UP000314294"/>
    </source>
</evidence>
<name>A0A4Z2JAL9_9TELE</name>
<gene>
    <name evidence="1" type="ORF">EYF80_003037</name>
</gene>
<keyword evidence="2" id="KW-1185">Reference proteome</keyword>
<accession>A0A4Z2JAL9</accession>
<reference evidence="1 2" key="1">
    <citation type="submission" date="2019-03" db="EMBL/GenBank/DDBJ databases">
        <title>First draft genome of Liparis tanakae, snailfish: a comprehensive survey of snailfish specific genes.</title>
        <authorList>
            <person name="Kim W."/>
            <person name="Song I."/>
            <person name="Jeong J.-H."/>
            <person name="Kim D."/>
            <person name="Kim S."/>
            <person name="Ryu S."/>
            <person name="Song J.Y."/>
            <person name="Lee S.K."/>
        </authorList>
    </citation>
    <scope>NUCLEOTIDE SEQUENCE [LARGE SCALE GENOMIC DNA]</scope>
    <source>
        <tissue evidence="1">Muscle</tissue>
    </source>
</reference>
<comment type="caution">
    <text evidence="1">The sequence shown here is derived from an EMBL/GenBank/DDBJ whole genome shotgun (WGS) entry which is preliminary data.</text>
</comment>